<keyword evidence="2" id="KW-1185">Reference proteome</keyword>
<evidence type="ECO:0000313" key="1">
    <source>
        <dbReference type="EMBL" id="VVC36408.1"/>
    </source>
</evidence>
<accession>A0A5E4N1C8</accession>
<reference evidence="1 2" key="1">
    <citation type="submission" date="2019-08" db="EMBL/GenBank/DDBJ databases">
        <authorList>
            <person name="Alioto T."/>
            <person name="Alioto T."/>
            <person name="Gomez Garrido J."/>
        </authorList>
    </citation>
    <scope>NUCLEOTIDE SEQUENCE [LARGE SCALE GENOMIC DNA]</scope>
</reference>
<protein>
    <submittedName>
        <fullName evidence="1">Uncharacterized protein</fullName>
    </submittedName>
</protein>
<dbReference type="Proteomes" id="UP000325440">
    <property type="component" value="Unassembled WGS sequence"/>
</dbReference>
<name>A0A5E4N1C8_9HEMI</name>
<dbReference type="EMBL" id="CABPRJ010001433">
    <property type="protein sequence ID" value="VVC36408.1"/>
    <property type="molecule type" value="Genomic_DNA"/>
</dbReference>
<proteinExistence type="predicted"/>
<gene>
    <name evidence="1" type="ORF">CINCED_3A006278</name>
</gene>
<dbReference type="AlphaFoldDB" id="A0A5E4N1C8"/>
<organism evidence="1 2">
    <name type="scientific">Cinara cedri</name>
    <dbReference type="NCBI Taxonomy" id="506608"/>
    <lineage>
        <taxon>Eukaryota</taxon>
        <taxon>Metazoa</taxon>
        <taxon>Ecdysozoa</taxon>
        <taxon>Arthropoda</taxon>
        <taxon>Hexapoda</taxon>
        <taxon>Insecta</taxon>
        <taxon>Pterygota</taxon>
        <taxon>Neoptera</taxon>
        <taxon>Paraneoptera</taxon>
        <taxon>Hemiptera</taxon>
        <taxon>Sternorrhyncha</taxon>
        <taxon>Aphidomorpha</taxon>
        <taxon>Aphidoidea</taxon>
        <taxon>Aphididae</taxon>
        <taxon>Lachninae</taxon>
        <taxon>Cinara</taxon>
    </lineage>
</organism>
<evidence type="ECO:0000313" key="2">
    <source>
        <dbReference type="Proteomes" id="UP000325440"/>
    </source>
</evidence>
<sequence length="85" mass="9801">MEWKEGGRLSGRGYPRVHALFGLEFCPVAKRGFDYLMTTLVRVRPPLFRDVRGAHPPDIPFYSIRIVLLPRHNPLVEKLTGRKNS</sequence>